<gene>
    <name evidence="1" type="ORF">C7441_108123</name>
</gene>
<dbReference type="RefSeq" id="WP_109613180.1">
    <property type="nucleotide sequence ID" value="NZ_QGGG01000008.1"/>
</dbReference>
<evidence type="ECO:0000313" key="2">
    <source>
        <dbReference type="Proteomes" id="UP000245396"/>
    </source>
</evidence>
<evidence type="ECO:0000313" key="1">
    <source>
        <dbReference type="EMBL" id="PWJ83729.1"/>
    </source>
</evidence>
<dbReference type="AlphaFoldDB" id="A0A316C1W8"/>
<sequence>MRHEEVEEDLWPLICDFFFWFSRFESALKENNWLQSKTVNATALADWKGFVEAYGGDYVPSNAAGRLVVANPQKQIVGDAGLTFTEVTFTDSASQLDRVTLLLKTVRNNLFHGGKHGSAYWDDPERIRLLLPLCITVLGELAEFGGMQADYTGYY</sequence>
<comment type="caution">
    <text evidence="1">The sequence shown here is derived from an EMBL/GenBank/DDBJ whole genome shotgun (WGS) entry which is preliminary data.</text>
</comment>
<keyword evidence="2" id="KW-1185">Reference proteome</keyword>
<proteinExistence type="predicted"/>
<dbReference type="EMBL" id="QGGG01000008">
    <property type="protein sequence ID" value="PWJ83729.1"/>
    <property type="molecule type" value="Genomic_DNA"/>
</dbReference>
<reference evidence="1 2" key="1">
    <citation type="submission" date="2018-05" db="EMBL/GenBank/DDBJ databases">
        <title>Genomic Encyclopedia of Type Strains, Phase IV (KMG-IV): sequencing the most valuable type-strain genomes for metagenomic binning, comparative biology and taxonomic classification.</title>
        <authorList>
            <person name="Goeker M."/>
        </authorList>
    </citation>
    <scope>NUCLEOTIDE SEQUENCE [LARGE SCALE GENOMIC DNA]</scope>
    <source>
        <strain evidence="1 2">DSM 6986</strain>
    </source>
</reference>
<dbReference type="Proteomes" id="UP000245396">
    <property type="component" value="Unassembled WGS sequence"/>
</dbReference>
<name>A0A316C1W8_PSESE</name>
<protein>
    <submittedName>
        <fullName evidence="1">Uncharacterized protein</fullName>
    </submittedName>
</protein>
<organism evidence="1 2">
    <name type="scientific">Pseudaminobacter salicylatoxidans</name>
    <dbReference type="NCBI Taxonomy" id="93369"/>
    <lineage>
        <taxon>Bacteria</taxon>
        <taxon>Pseudomonadati</taxon>
        <taxon>Pseudomonadota</taxon>
        <taxon>Alphaproteobacteria</taxon>
        <taxon>Hyphomicrobiales</taxon>
        <taxon>Phyllobacteriaceae</taxon>
        <taxon>Pseudaminobacter</taxon>
    </lineage>
</organism>
<accession>A0A316C1W8</accession>
<dbReference type="OrthoDB" id="1442157at2"/>